<reference evidence="2" key="2">
    <citation type="journal article" date="2017" name="Nat. Plants">
        <title>The Aegilops tauschii genome reveals multiple impacts of transposons.</title>
        <authorList>
            <person name="Zhao G."/>
            <person name="Zou C."/>
            <person name="Li K."/>
            <person name="Wang K."/>
            <person name="Li T."/>
            <person name="Gao L."/>
            <person name="Zhang X."/>
            <person name="Wang H."/>
            <person name="Yang Z."/>
            <person name="Liu X."/>
            <person name="Jiang W."/>
            <person name="Mao L."/>
            <person name="Kong X."/>
            <person name="Jiao Y."/>
            <person name="Jia J."/>
        </authorList>
    </citation>
    <scope>NUCLEOTIDE SEQUENCE [LARGE SCALE GENOMIC DNA]</scope>
    <source>
        <strain evidence="2">cv. AL8/78</strain>
    </source>
</reference>
<protein>
    <submittedName>
        <fullName evidence="1">Uncharacterized protein</fullName>
    </submittedName>
</protein>
<name>A0A452ZVA7_AEGTS</name>
<accession>A0A452ZVA7</accession>
<evidence type="ECO:0000313" key="1">
    <source>
        <dbReference type="EnsemblPlants" id="AET1Gv20935500.3"/>
    </source>
</evidence>
<dbReference type="EnsemblPlants" id="AET1Gv20935500.3">
    <property type="protein sequence ID" value="AET1Gv20935500.3"/>
    <property type="gene ID" value="AET1Gv20935500"/>
</dbReference>
<sequence>MKCVLDFHIPVLNEMPRHRDRDPNSAIPFSSEALGLFRCSRKGVTLLLKRQSFFSPREERIPCSLKSEHFLMHQLGQNGSNAFSS</sequence>
<evidence type="ECO:0000313" key="2">
    <source>
        <dbReference type="Proteomes" id="UP000015105"/>
    </source>
</evidence>
<reference evidence="1" key="5">
    <citation type="journal article" date="2021" name="G3 (Bethesda)">
        <title>Aegilops tauschii genome assembly Aet v5.0 features greater sequence contiguity and improved annotation.</title>
        <authorList>
            <person name="Wang L."/>
            <person name="Zhu T."/>
            <person name="Rodriguez J.C."/>
            <person name="Deal K.R."/>
            <person name="Dubcovsky J."/>
            <person name="McGuire P.E."/>
            <person name="Lux T."/>
            <person name="Spannagl M."/>
            <person name="Mayer K.F.X."/>
            <person name="Baldrich P."/>
            <person name="Meyers B.C."/>
            <person name="Huo N."/>
            <person name="Gu Y.Q."/>
            <person name="Zhou H."/>
            <person name="Devos K.M."/>
            <person name="Bennetzen J.L."/>
            <person name="Unver T."/>
            <person name="Budak H."/>
            <person name="Gulick P.J."/>
            <person name="Galiba G."/>
            <person name="Kalapos B."/>
            <person name="Nelson D.R."/>
            <person name="Li P."/>
            <person name="You F.M."/>
            <person name="Luo M.C."/>
            <person name="Dvorak J."/>
        </authorList>
    </citation>
    <scope>NUCLEOTIDE SEQUENCE [LARGE SCALE GENOMIC DNA]</scope>
    <source>
        <strain evidence="1">cv. AL8/78</strain>
    </source>
</reference>
<dbReference type="Proteomes" id="UP000015105">
    <property type="component" value="Chromosome 1D"/>
</dbReference>
<reference evidence="1" key="3">
    <citation type="journal article" date="2017" name="Nature">
        <title>Genome sequence of the progenitor of the wheat D genome Aegilops tauschii.</title>
        <authorList>
            <person name="Luo M.C."/>
            <person name="Gu Y.Q."/>
            <person name="Puiu D."/>
            <person name="Wang H."/>
            <person name="Twardziok S.O."/>
            <person name="Deal K.R."/>
            <person name="Huo N."/>
            <person name="Zhu T."/>
            <person name="Wang L."/>
            <person name="Wang Y."/>
            <person name="McGuire P.E."/>
            <person name="Liu S."/>
            <person name="Long H."/>
            <person name="Ramasamy R.K."/>
            <person name="Rodriguez J.C."/>
            <person name="Van S.L."/>
            <person name="Yuan L."/>
            <person name="Wang Z."/>
            <person name="Xia Z."/>
            <person name="Xiao L."/>
            <person name="Anderson O.D."/>
            <person name="Ouyang S."/>
            <person name="Liang Y."/>
            <person name="Zimin A.V."/>
            <person name="Pertea G."/>
            <person name="Qi P."/>
            <person name="Bennetzen J.L."/>
            <person name="Dai X."/>
            <person name="Dawson M.W."/>
            <person name="Muller H.G."/>
            <person name="Kugler K."/>
            <person name="Rivarola-Duarte L."/>
            <person name="Spannagl M."/>
            <person name="Mayer K.F.X."/>
            <person name="Lu F.H."/>
            <person name="Bevan M.W."/>
            <person name="Leroy P."/>
            <person name="Li P."/>
            <person name="You F.M."/>
            <person name="Sun Q."/>
            <person name="Liu Z."/>
            <person name="Lyons E."/>
            <person name="Wicker T."/>
            <person name="Salzberg S.L."/>
            <person name="Devos K.M."/>
            <person name="Dvorak J."/>
        </authorList>
    </citation>
    <scope>NUCLEOTIDE SEQUENCE [LARGE SCALE GENOMIC DNA]</scope>
    <source>
        <strain evidence="1">cv. AL8/78</strain>
    </source>
</reference>
<dbReference type="AlphaFoldDB" id="A0A452ZVA7"/>
<dbReference type="Gramene" id="AET1Gv20935500.3">
    <property type="protein sequence ID" value="AET1Gv20935500.3"/>
    <property type="gene ID" value="AET1Gv20935500"/>
</dbReference>
<keyword evidence="2" id="KW-1185">Reference proteome</keyword>
<reference evidence="1" key="4">
    <citation type="submission" date="2019-03" db="UniProtKB">
        <authorList>
            <consortium name="EnsemblPlants"/>
        </authorList>
    </citation>
    <scope>IDENTIFICATION</scope>
</reference>
<proteinExistence type="predicted"/>
<organism evidence="1 2">
    <name type="scientific">Aegilops tauschii subsp. strangulata</name>
    <name type="common">Goatgrass</name>
    <dbReference type="NCBI Taxonomy" id="200361"/>
    <lineage>
        <taxon>Eukaryota</taxon>
        <taxon>Viridiplantae</taxon>
        <taxon>Streptophyta</taxon>
        <taxon>Embryophyta</taxon>
        <taxon>Tracheophyta</taxon>
        <taxon>Spermatophyta</taxon>
        <taxon>Magnoliopsida</taxon>
        <taxon>Liliopsida</taxon>
        <taxon>Poales</taxon>
        <taxon>Poaceae</taxon>
        <taxon>BOP clade</taxon>
        <taxon>Pooideae</taxon>
        <taxon>Triticodae</taxon>
        <taxon>Triticeae</taxon>
        <taxon>Triticinae</taxon>
        <taxon>Aegilops</taxon>
    </lineage>
</organism>
<reference evidence="2" key="1">
    <citation type="journal article" date="2014" name="Science">
        <title>Ancient hybridizations among the ancestral genomes of bread wheat.</title>
        <authorList>
            <consortium name="International Wheat Genome Sequencing Consortium,"/>
            <person name="Marcussen T."/>
            <person name="Sandve S.R."/>
            <person name="Heier L."/>
            <person name="Spannagl M."/>
            <person name="Pfeifer M."/>
            <person name="Jakobsen K.S."/>
            <person name="Wulff B.B."/>
            <person name="Steuernagel B."/>
            <person name="Mayer K.F."/>
            <person name="Olsen O.A."/>
        </authorList>
    </citation>
    <scope>NUCLEOTIDE SEQUENCE [LARGE SCALE GENOMIC DNA]</scope>
    <source>
        <strain evidence="2">cv. AL8/78</strain>
    </source>
</reference>